<feature type="compositionally biased region" description="Acidic residues" evidence="1">
    <location>
        <begin position="58"/>
        <end position="67"/>
    </location>
</feature>
<gene>
    <name evidence="2" type="ORF">DB32_007663</name>
</gene>
<accession>A0A0F6SHI7</accession>
<evidence type="ECO:0000256" key="1">
    <source>
        <dbReference type="SAM" id="MobiDB-lite"/>
    </source>
</evidence>
<dbReference type="EMBL" id="CP011125">
    <property type="protein sequence ID" value="AKF10514.1"/>
    <property type="molecule type" value="Genomic_DNA"/>
</dbReference>
<dbReference type="Proteomes" id="UP000034883">
    <property type="component" value="Chromosome"/>
</dbReference>
<dbReference type="RefSeq" id="WP_053237476.1">
    <property type="nucleotide sequence ID" value="NZ_CP011125.1"/>
</dbReference>
<dbReference type="KEGG" id="samy:DB32_007663"/>
<keyword evidence="3" id="KW-1185">Reference proteome</keyword>
<evidence type="ECO:0000313" key="2">
    <source>
        <dbReference type="EMBL" id="AKF10514.1"/>
    </source>
</evidence>
<organism evidence="2 3">
    <name type="scientific">Sandaracinus amylolyticus</name>
    <dbReference type="NCBI Taxonomy" id="927083"/>
    <lineage>
        <taxon>Bacteria</taxon>
        <taxon>Pseudomonadati</taxon>
        <taxon>Myxococcota</taxon>
        <taxon>Polyangia</taxon>
        <taxon>Polyangiales</taxon>
        <taxon>Sandaracinaceae</taxon>
        <taxon>Sandaracinus</taxon>
    </lineage>
</organism>
<name>A0A0F6SHI7_9BACT</name>
<proteinExistence type="predicted"/>
<dbReference type="AlphaFoldDB" id="A0A0F6SHI7"/>
<protein>
    <submittedName>
        <fullName evidence="2">Uncharacterized protein</fullName>
    </submittedName>
</protein>
<reference evidence="2 3" key="1">
    <citation type="submission" date="2015-03" db="EMBL/GenBank/DDBJ databases">
        <title>Genome assembly of Sandaracinus amylolyticus DSM 53668.</title>
        <authorList>
            <person name="Sharma G."/>
            <person name="Subramanian S."/>
        </authorList>
    </citation>
    <scope>NUCLEOTIDE SEQUENCE [LARGE SCALE GENOMIC DNA]</scope>
    <source>
        <strain evidence="2 3">DSM 53668</strain>
    </source>
</reference>
<evidence type="ECO:0000313" key="3">
    <source>
        <dbReference type="Proteomes" id="UP000034883"/>
    </source>
</evidence>
<feature type="region of interest" description="Disordered" evidence="1">
    <location>
        <begin position="35"/>
        <end position="81"/>
    </location>
</feature>
<sequence length="245" mass="26065">MQSPRDPRSIRPGLVVVSTLVLALLALGVGGVVTQHARTTDDDEEEDRGGRTFVLEPATDDDADRDDDGWARAVDDPGAEGSAREAWAQAFTDRDEPLPPLVEAVVDPQMSRYRAVYTEAPPPFTPIGRRGRVLASSGLDIDSAQPCEVRVLPAADSGFNCLVRVMCGETVVYPNRAQTAGYVACDLGEGGPSAAADSNPSVTDGDPAIAFDLARGTVTVRDADREGRSLFEVTLQLDPTALRVM</sequence>